<gene>
    <name evidence="1" type="ORF">B0A54_17804</name>
</gene>
<comment type="caution">
    <text evidence="1">The sequence shown here is derived from an EMBL/GenBank/DDBJ whole genome shotgun (WGS) entry which is preliminary data.</text>
</comment>
<name>A0A4U0TPM5_9PEZI</name>
<accession>A0A4U0TPM5</accession>
<evidence type="ECO:0000313" key="2">
    <source>
        <dbReference type="Proteomes" id="UP000310066"/>
    </source>
</evidence>
<organism evidence="1 2">
    <name type="scientific">Friedmanniomyces endolithicus</name>
    <dbReference type="NCBI Taxonomy" id="329885"/>
    <lineage>
        <taxon>Eukaryota</taxon>
        <taxon>Fungi</taxon>
        <taxon>Dikarya</taxon>
        <taxon>Ascomycota</taxon>
        <taxon>Pezizomycotina</taxon>
        <taxon>Dothideomycetes</taxon>
        <taxon>Dothideomycetidae</taxon>
        <taxon>Mycosphaerellales</taxon>
        <taxon>Teratosphaeriaceae</taxon>
        <taxon>Friedmanniomyces</taxon>
    </lineage>
</organism>
<dbReference type="EMBL" id="NAJP01000196">
    <property type="protein sequence ID" value="TKA23994.1"/>
    <property type="molecule type" value="Genomic_DNA"/>
</dbReference>
<dbReference type="AlphaFoldDB" id="A0A4U0TPM5"/>
<sequence>MMYDLHYSYLVMGLLYRNWSALERELMAEPYRMPRQSELAQEHLAIIARANAAGPHSSKWTNGKVARQVQTTLNALVEEQIPNFEGLSARVKCDYDVVMRFGRPDEASRHTSLTQAQKEEIVEKMTKDLGYNEETVRLCVDRDCTAP</sequence>
<evidence type="ECO:0000313" key="1">
    <source>
        <dbReference type="EMBL" id="TKA23994.1"/>
    </source>
</evidence>
<reference evidence="1 2" key="1">
    <citation type="submission" date="2017-03" db="EMBL/GenBank/DDBJ databases">
        <title>Genomes of endolithic fungi from Antarctica.</title>
        <authorList>
            <person name="Coleine C."/>
            <person name="Masonjones S."/>
            <person name="Stajich J.E."/>
        </authorList>
    </citation>
    <scope>NUCLEOTIDE SEQUENCE [LARGE SCALE GENOMIC DNA]</scope>
    <source>
        <strain evidence="1 2">CCFEE 5311</strain>
    </source>
</reference>
<proteinExistence type="predicted"/>
<protein>
    <submittedName>
        <fullName evidence="1">Uncharacterized protein</fullName>
    </submittedName>
</protein>
<dbReference type="Proteomes" id="UP000310066">
    <property type="component" value="Unassembled WGS sequence"/>
</dbReference>